<dbReference type="PANTHER" id="PTHR36503:SF2">
    <property type="entry name" value="BLR2408 PROTEIN"/>
    <property type="match status" value="1"/>
</dbReference>
<dbReference type="EMBL" id="LNAL01000006">
    <property type="protein sequence ID" value="KUG08917.1"/>
    <property type="molecule type" value="Genomic_DNA"/>
</dbReference>
<dbReference type="OrthoDB" id="9798430at2"/>
<sequence>MPTKIFVNLPVRDLGAAIEFFTKVGFRFNPQFSNERATCMVVSDDIYVMLLVEPFFRTFTPKPVADATRTTEVILSLALDSSEEVNQLADKALAAGAIASQPLPDSDFMYTRNFQDPDGHLWELMYMNPTLIEQAQPAAEISA</sequence>
<dbReference type="Pfam" id="PF00903">
    <property type="entry name" value="Glyoxalase"/>
    <property type="match status" value="1"/>
</dbReference>
<dbReference type="InterPro" id="IPR037523">
    <property type="entry name" value="VOC_core"/>
</dbReference>
<dbReference type="SUPFAM" id="SSF54593">
    <property type="entry name" value="Glyoxalase/Bleomycin resistance protein/Dihydroxybiphenyl dioxygenase"/>
    <property type="match status" value="1"/>
</dbReference>
<dbReference type="Gene3D" id="3.10.180.10">
    <property type="entry name" value="2,3-Dihydroxybiphenyl 1,2-Dioxygenase, domain 1"/>
    <property type="match status" value="1"/>
</dbReference>
<dbReference type="RefSeq" id="WP_059070721.1">
    <property type="nucleotide sequence ID" value="NZ_LNAL01000006.1"/>
</dbReference>
<organism evidence="2 3">
    <name type="scientific">Solirubrum puertoriconensis</name>
    <dbReference type="NCBI Taxonomy" id="1751427"/>
    <lineage>
        <taxon>Bacteria</taxon>
        <taxon>Pseudomonadati</taxon>
        <taxon>Bacteroidota</taxon>
        <taxon>Cytophagia</taxon>
        <taxon>Cytophagales</taxon>
    </lineage>
</organism>
<dbReference type="Proteomes" id="UP000054223">
    <property type="component" value="Unassembled WGS sequence"/>
</dbReference>
<protein>
    <recommendedName>
        <fullName evidence="1">VOC domain-containing protein</fullName>
    </recommendedName>
</protein>
<evidence type="ECO:0000313" key="3">
    <source>
        <dbReference type="Proteomes" id="UP000054223"/>
    </source>
</evidence>
<dbReference type="PROSITE" id="PS51819">
    <property type="entry name" value="VOC"/>
    <property type="match status" value="1"/>
</dbReference>
<evidence type="ECO:0000259" key="1">
    <source>
        <dbReference type="PROSITE" id="PS51819"/>
    </source>
</evidence>
<name>A0A9X0HMT3_SOLP1</name>
<proteinExistence type="predicted"/>
<comment type="caution">
    <text evidence="2">The sequence shown here is derived from an EMBL/GenBank/DDBJ whole genome shotgun (WGS) entry which is preliminary data.</text>
</comment>
<dbReference type="InterPro" id="IPR004360">
    <property type="entry name" value="Glyas_Fos-R_dOase_dom"/>
</dbReference>
<keyword evidence="3" id="KW-1185">Reference proteome</keyword>
<feature type="domain" description="VOC" evidence="1">
    <location>
        <begin position="3"/>
        <end position="127"/>
    </location>
</feature>
<dbReference type="InterPro" id="IPR029068">
    <property type="entry name" value="Glyas_Bleomycin-R_OHBP_Dase"/>
</dbReference>
<evidence type="ECO:0000313" key="2">
    <source>
        <dbReference type="EMBL" id="KUG08917.1"/>
    </source>
</evidence>
<reference evidence="2 3" key="1">
    <citation type="submission" date="2015-11" db="EMBL/GenBank/DDBJ databases">
        <title>Solirubrum puertoriconensis gen. nov. an environmental bacteria isolated in Puerto Rico.</title>
        <authorList>
            <person name="Cuebas-Irizarry M.F."/>
            <person name="Montalvo-Rodriguez R."/>
        </authorList>
    </citation>
    <scope>NUCLEOTIDE SEQUENCE [LARGE SCALE GENOMIC DNA]</scope>
    <source>
        <strain evidence="2 3">MC1A</strain>
    </source>
</reference>
<gene>
    <name evidence="2" type="ORF">ASU33_07465</name>
</gene>
<dbReference type="AlphaFoldDB" id="A0A9X0HMT3"/>
<accession>A0A9X0HMT3</accession>
<dbReference type="PANTHER" id="PTHR36503">
    <property type="entry name" value="BLR2520 PROTEIN"/>
    <property type="match status" value="1"/>
</dbReference>